<dbReference type="AlphaFoldDB" id="A0A392N6M8"/>
<accession>A0A392N6M8</accession>
<gene>
    <name evidence="3" type="ORF">A2U01_0016433</name>
</gene>
<organism evidence="3 4">
    <name type="scientific">Trifolium medium</name>
    <dbReference type="NCBI Taxonomy" id="97028"/>
    <lineage>
        <taxon>Eukaryota</taxon>
        <taxon>Viridiplantae</taxon>
        <taxon>Streptophyta</taxon>
        <taxon>Embryophyta</taxon>
        <taxon>Tracheophyta</taxon>
        <taxon>Spermatophyta</taxon>
        <taxon>Magnoliopsida</taxon>
        <taxon>eudicotyledons</taxon>
        <taxon>Gunneridae</taxon>
        <taxon>Pentapetalae</taxon>
        <taxon>rosids</taxon>
        <taxon>fabids</taxon>
        <taxon>Fabales</taxon>
        <taxon>Fabaceae</taxon>
        <taxon>Papilionoideae</taxon>
        <taxon>50 kb inversion clade</taxon>
        <taxon>NPAAA clade</taxon>
        <taxon>Hologalegina</taxon>
        <taxon>IRL clade</taxon>
        <taxon>Trifolieae</taxon>
        <taxon>Trifolium</taxon>
    </lineage>
</organism>
<dbReference type="Proteomes" id="UP000265520">
    <property type="component" value="Unassembled WGS sequence"/>
</dbReference>
<comment type="caution">
    <text evidence="3">The sequence shown here is derived from an EMBL/GenBank/DDBJ whole genome shotgun (WGS) entry which is preliminary data.</text>
</comment>
<keyword evidence="4" id="KW-1185">Reference proteome</keyword>
<feature type="compositionally biased region" description="Low complexity" evidence="2">
    <location>
        <begin position="97"/>
        <end position="108"/>
    </location>
</feature>
<proteinExistence type="predicted"/>
<protein>
    <submittedName>
        <fullName evidence="3">Uncharacterized protein</fullName>
    </submittedName>
</protein>
<name>A0A392N6M8_9FABA</name>
<evidence type="ECO:0000313" key="3">
    <source>
        <dbReference type="EMBL" id="MCH95457.1"/>
    </source>
</evidence>
<evidence type="ECO:0000256" key="2">
    <source>
        <dbReference type="SAM" id="MobiDB-lite"/>
    </source>
</evidence>
<feature type="non-terminal residue" evidence="3">
    <location>
        <position position="355"/>
    </location>
</feature>
<feature type="coiled-coil region" evidence="1">
    <location>
        <begin position="220"/>
        <end position="254"/>
    </location>
</feature>
<dbReference type="EMBL" id="LXQA010029862">
    <property type="protein sequence ID" value="MCH95457.1"/>
    <property type="molecule type" value="Genomic_DNA"/>
</dbReference>
<feature type="region of interest" description="Disordered" evidence="2">
    <location>
        <begin position="36"/>
        <end position="109"/>
    </location>
</feature>
<feature type="coiled-coil region" evidence="1">
    <location>
        <begin position="288"/>
        <end position="315"/>
    </location>
</feature>
<evidence type="ECO:0000256" key="1">
    <source>
        <dbReference type="SAM" id="Coils"/>
    </source>
</evidence>
<reference evidence="3 4" key="1">
    <citation type="journal article" date="2018" name="Front. Plant Sci.">
        <title>Red Clover (Trifolium pratense) and Zigzag Clover (T. medium) - A Picture of Genomic Similarities and Differences.</title>
        <authorList>
            <person name="Dluhosova J."/>
            <person name="Istvanek J."/>
            <person name="Nedelnik J."/>
            <person name="Repkova J."/>
        </authorList>
    </citation>
    <scope>NUCLEOTIDE SEQUENCE [LARGE SCALE GENOMIC DNA]</scope>
    <source>
        <strain evidence="4">cv. 10/8</strain>
        <tissue evidence="3">Leaf</tissue>
    </source>
</reference>
<evidence type="ECO:0000313" key="4">
    <source>
        <dbReference type="Proteomes" id="UP000265520"/>
    </source>
</evidence>
<keyword evidence="1" id="KW-0175">Coiled coil</keyword>
<sequence>MKTISEEQLQAFILKAREKKNCSQETTVADPLSQLVVDEPSSKGSKRKIQEEPVRISIEVPKKGGGATAEGDSSEVPPGPAKKKRLTRSNTGRTLLQGGSAQNSSAGSDVVAQEGVEVSAANIEVPRPVCCPKAKKGKTSPPSFWDMDFNSLGFVEEQFGRYGDPDSFSQTTSEELRKMSLSYQLKGTMLSYLLSTRQEHELIEAGNKMKVIDDNLGSIEKEYSATKEKLEKDIRDLKAEYERKLKQLAKEKEERWAKDRKTFTDEIAHLRAQVATHKDQLASSLKDREEAVSQRDALTEEKNSLEELVEGLQVEVGARYDSGFQFALEQLKIVFPDLDETKLGELDALNKIVDG</sequence>